<dbReference type="InterPro" id="IPR025322">
    <property type="entry name" value="PADRE_dom"/>
</dbReference>
<protein>
    <submittedName>
        <fullName evidence="1">Uncharacterized protein</fullName>
    </submittedName>
</protein>
<dbReference type="Gene3D" id="2.40.50.140">
    <property type="entry name" value="Nucleic acid-binding proteins"/>
    <property type="match status" value="1"/>
</dbReference>
<organism evidence="1 2">
    <name type="scientific">Artemisia annua</name>
    <name type="common">Sweet wormwood</name>
    <dbReference type="NCBI Taxonomy" id="35608"/>
    <lineage>
        <taxon>Eukaryota</taxon>
        <taxon>Viridiplantae</taxon>
        <taxon>Streptophyta</taxon>
        <taxon>Embryophyta</taxon>
        <taxon>Tracheophyta</taxon>
        <taxon>Spermatophyta</taxon>
        <taxon>Magnoliopsida</taxon>
        <taxon>eudicotyledons</taxon>
        <taxon>Gunneridae</taxon>
        <taxon>Pentapetalae</taxon>
        <taxon>asterids</taxon>
        <taxon>campanulids</taxon>
        <taxon>Asterales</taxon>
        <taxon>Asteraceae</taxon>
        <taxon>Asteroideae</taxon>
        <taxon>Anthemideae</taxon>
        <taxon>Artemisiinae</taxon>
        <taxon>Artemisia</taxon>
    </lineage>
</organism>
<dbReference type="EMBL" id="PKPP01000764">
    <property type="protein sequence ID" value="PWA88930.1"/>
    <property type="molecule type" value="Genomic_DNA"/>
</dbReference>
<dbReference type="PANTHER" id="PTHR33052">
    <property type="entry name" value="DUF4228 DOMAIN PROTEIN-RELATED"/>
    <property type="match status" value="1"/>
</dbReference>
<proteinExistence type="predicted"/>
<comment type="caution">
    <text evidence="1">The sequence shown here is derived from an EMBL/GenBank/DDBJ whole genome shotgun (WGS) entry which is preliminary data.</text>
</comment>
<keyword evidence="2" id="KW-1185">Reference proteome</keyword>
<dbReference type="SUPFAM" id="SSF50249">
    <property type="entry name" value="Nucleic acid-binding proteins"/>
    <property type="match status" value="1"/>
</dbReference>
<reference evidence="1 2" key="1">
    <citation type="journal article" date="2018" name="Mol. Plant">
        <title>The genome of Artemisia annua provides insight into the evolution of Asteraceae family and artemisinin biosynthesis.</title>
        <authorList>
            <person name="Shen Q."/>
            <person name="Zhang L."/>
            <person name="Liao Z."/>
            <person name="Wang S."/>
            <person name="Yan T."/>
            <person name="Shi P."/>
            <person name="Liu M."/>
            <person name="Fu X."/>
            <person name="Pan Q."/>
            <person name="Wang Y."/>
            <person name="Lv Z."/>
            <person name="Lu X."/>
            <person name="Zhang F."/>
            <person name="Jiang W."/>
            <person name="Ma Y."/>
            <person name="Chen M."/>
            <person name="Hao X."/>
            <person name="Li L."/>
            <person name="Tang Y."/>
            <person name="Lv G."/>
            <person name="Zhou Y."/>
            <person name="Sun X."/>
            <person name="Brodelius P.E."/>
            <person name="Rose J.K.C."/>
            <person name="Tang K."/>
        </authorList>
    </citation>
    <scope>NUCLEOTIDE SEQUENCE [LARGE SCALE GENOMIC DNA]</scope>
    <source>
        <strain evidence="2">cv. Huhao1</strain>
        <tissue evidence="1">Leaf</tissue>
    </source>
</reference>
<dbReference type="InterPro" id="IPR012340">
    <property type="entry name" value="NA-bd_OB-fold"/>
</dbReference>
<evidence type="ECO:0000313" key="1">
    <source>
        <dbReference type="EMBL" id="PWA88930.1"/>
    </source>
</evidence>
<dbReference type="Pfam" id="PF14009">
    <property type="entry name" value="PADRE"/>
    <property type="match status" value="1"/>
</dbReference>
<dbReference type="AlphaFoldDB" id="A0A2U1PT47"/>
<gene>
    <name evidence="1" type="ORF">CTI12_AA115440</name>
</gene>
<accession>A0A2U1PT47</accession>
<sequence>MGNYASSCNLMLLPRIKTNKAARVIFPSGEIRQYQESVKAAEIMFECPNFFLVNSVSLNINRRFSPLSADEELESGNIYIMFPMRRLNSMVTHADMAVFWMAANSAAKRISGKSSEGGDHAMVMGEDKAEQRSMVLVELPEFSHRLVAFKPRLAAAFRRHRCLCHHWKLKLRPPDLMTLFDVEIQDCCCTLKIVDESHPTLGSLLNFEKLPRVESAGDIIQLSRVVEDVIQNLHRIKFRLSFILEWQDKKFIERLRKWTVSHQPETGTQPETASSDSLSLKEIKQGNQFNLTCKVAINGSWV</sequence>
<dbReference type="STRING" id="35608.A0A2U1PT47"/>
<evidence type="ECO:0000313" key="2">
    <source>
        <dbReference type="Proteomes" id="UP000245207"/>
    </source>
</evidence>
<dbReference type="Proteomes" id="UP000245207">
    <property type="component" value="Unassembled WGS sequence"/>
</dbReference>
<name>A0A2U1PT47_ARTAN</name>
<dbReference type="OrthoDB" id="1922322at2759"/>